<dbReference type="InterPro" id="IPR003646">
    <property type="entry name" value="SH3-like_bac-type"/>
</dbReference>
<dbReference type="EMBL" id="FZOU01000001">
    <property type="protein sequence ID" value="SNS39364.1"/>
    <property type="molecule type" value="Genomic_DNA"/>
</dbReference>
<feature type="domain" description="SH3b" evidence="2">
    <location>
        <begin position="66"/>
        <end position="103"/>
    </location>
</feature>
<name>A0A239E658_9BACT</name>
<feature type="compositionally biased region" description="Basic and acidic residues" evidence="1">
    <location>
        <begin position="407"/>
        <end position="417"/>
    </location>
</feature>
<dbReference type="Gene3D" id="2.30.30.40">
    <property type="entry name" value="SH3 Domains"/>
    <property type="match status" value="1"/>
</dbReference>
<keyword evidence="4" id="KW-1185">Reference proteome</keyword>
<dbReference type="Proteomes" id="UP000198356">
    <property type="component" value="Unassembled WGS sequence"/>
</dbReference>
<dbReference type="Pfam" id="PF08239">
    <property type="entry name" value="SH3_3"/>
    <property type="match status" value="1"/>
</dbReference>
<evidence type="ECO:0000313" key="3">
    <source>
        <dbReference type="EMBL" id="SNS39364.1"/>
    </source>
</evidence>
<dbReference type="RefSeq" id="WP_245817795.1">
    <property type="nucleotide sequence ID" value="NZ_FZOU01000001.1"/>
</dbReference>
<protein>
    <recommendedName>
        <fullName evidence="2">SH3b domain-containing protein</fullName>
    </recommendedName>
</protein>
<evidence type="ECO:0000259" key="2">
    <source>
        <dbReference type="Pfam" id="PF08239"/>
    </source>
</evidence>
<evidence type="ECO:0000313" key="4">
    <source>
        <dbReference type="Proteomes" id="UP000198356"/>
    </source>
</evidence>
<evidence type="ECO:0000256" key="1">
    <source>
        <dbReference type="SAM" id="MobiDB-lite"/>
    </source>
</evidence>
<proteinExistence type="predicted"/>
<accession>A0A239E658</accession>
<gene>
    <name evidence="3" type="ORF">SAMN05421770_101785</name>
</gene>
<organism evidence="3 4">
    <name type="scientific">Granulicella rosea</name>
    <dbReference type="NCBI Taxonomy" id="474952"/>
    <lineage>
        <taxon>Bacteria</taxon>
        <taxon>Pseudomonadati</taxon>
        <taxon>Acidobacteriota</taxon>
        <taxon>Terriglobia</taxon>
        <taxon>Terriglobales</taxon>
        <taxon>Acidobacteriaceae</taxon>
        <taxon>Granulicella</taxon>
    </lineage>
</organism>
<dbReference type="AlphaFoldDB" id="A0A239E658"/>
<feature type="region of interest" description="Disordered" evidence="1">
    <location>
        <begin position="396"/>
        <end position="425"/>
    </location>
</feature>
<sequence>MRRVQGLKVLGVSTAVRRRLALAALSVSLLPLALAGCSRLKPKPPDVYVYVTSKQGYLRDRVAAVSNRTGQVQNGDKLKVLDHARKFVKVQTAKGEIGWIEERALAPAEVPGEFDALKEAHKNDPAVASAVVRDEVYLHLKPGRETEKFYRLQEGEKLKLLSRATLERLMPGQSPGVRAQRAIPQAAGTNAAIKPKEGDEAATTKVPAPGAAAAKDAPVPPPPTMEDWWLVRDSQGRTGWMFARMMDVDAPDSLTRYAEGQRIVGAYVLTTVNDPDAEQADKNIPIYVTVMSPYKAGLPYDFDQVRVFTWSVKKHRYETGFRERNIEGFLPMSIKVAPDPTAKPGSPQAAPAPTFSYRVLSADSGPVVPDPETGLITPGKTITKTFRLENNYVRRVTQPGAPPVMEAHPDPIVDKKKDAKGKKKK</sequence>
<reference evidence="3 4" key="1">
    <citation type="submission" date="2017-06" db="EMBL/GenBank/DDBJ databases">
        <authorList>
            <person name="Kim H.J."/>
            <person name="Triplett B.A."/>
        </authorList>
    </citation>
    <scope>NUCLEOTIDE SEQUENCE [LARGE SCALE GENOMIC DNA]</scope>
    <source>
        <strain evidence="3 4">DSM 18704</strain>
    </source>
</reference>